<dbReference type="InterPro" id="IPR016135">
    <property type="entry name" value="UBQ-conjugating_enzyme/RWD"/>
</dbReference>
<dbReference type="OrthoDB" id="9973183at2759"/>
<reference evidence="3" key="1">
    <citation type="submission" date="2021-06" db="EMBL/GenBank/DDBJ databases">
        <authorList>
            <person name="Kallberg Y."/>
            <person name="Tangrot J."/>
            <person name="Rosling A."/>
        </authorList>
    </citation>
    <scope>NUCLEOTIDE SEQUENCE</scope>
    <source>
        <strain evidence="3">IA702</strain>
    </source>
</reference>
<dbReference type="PROSITE" id="PS50127">
    <property type="entry name" value="UBC_2"/>
    <property type="match status" value="1"/>
</dbReference>
<name>A0A9N9ANR7_9GLOM</name>
<comment type="caution">
    <text evidence="3">The sequence shown here is derived from an EMBL/GenBank/DDBJ whole genome shotgun (WGS) entry which is preliminary data.</text>
</comment>
<evidence type="ECO:0000256" key="1">
    <source>
        <dbReference type="ARBA" id="ARBA00022786"/>
    </source>
</evidence>
<gene>
    <name evidence="3" type="ORF">POCULU_LOCUS4355</name>
</gene>
<keyword evidence="4" id="KW-1185">Reference proteome</keyword>
<dbReference type="Pfam" id="PF00179">
    <property type="entry name" value="UQ_con"/>
    <property type="match status" value="1"/>
</dbReference>
<organism evidence="3 4">
    <name type="scientific">Paraglomus occultum</name>
    <dbReference type="NCBI Taxonomy" id="144539"/>
    <lineage>
        <taxon>Eukaryota</taxon>
        <taxon>Fungi</taxon>
        <taxon>Fungi incertae sedis</taxon>
        <taxon>Mucoromycota</taxon>
        <taxon>Glomeromycotina</taxon>
        <taxon>Glomeromycetes</taxon>
        <taxon>Paraglomerales</taxon>
        <taxon>Paraglomeraceae</taxon>
        <taxon>Paraglomus</taxon>
    </lineage>
</organism>
<sequence>MTDTLTRRLIKELKEFQKDPAPDLKDLAPEREDDILVWKAILEGEKDTPYEGGQWKLRINIPRNYPMAPPNIKFMTKICHPNIHFKSGEICLDVLKSAWSPAWTLQSACLAIRLLLSNPEPSSPLNCDAANLLRCGDTMGYESLVRMYTQLYAINHAYDENQSGGSGRSVSS</sequence>
<protein>
    <submittedName>
        <fullName evidence="3">2317_t:CDS:1</fullName>
    </submittedName>
</protein>
<evidence type="ECO:0000313" key="3">
    <source>
        <dbReference type="EMBL" id="CAG8537221.1"/>
    </source>
</evidence>
<evidence type="ECO:0000313" key="4">
    <source>
        <dbReference type="Proteomes" id="UP000789572"/>
    </source>
</evidence>
<dbReference type="AlphaFoldDB" id="A0A9N9ANR7"/>
<dbReference type="PANTHER" id="PTHR24067">
    <property type="entry name" value="UBIQUITIN-CONJUGATING ENZYME E2"/>
    <property type="match status" value="1"/>
</dbReference>
<dbReference type="EMBL" id="CAJVPJ010000557">
    <property type="protein sequence ID" value="CAG8537221.1"/>
    <property type="molecule type" value="Genomic_DNA"/>
</dbReference>
<dbReference type="CDD" id="cd23812">
    <property type="entry name" value="UBCc_ScPEX4-like"/>
    <property type="match status" value="1"/>
</dbReference>
<dbReference type="InterPro" id="IPR050113">
    <property type="entry name" value="Ub_conjugating_enzyme"/>
</dbReference>
<feature type="domain" description="UBC core" evidence="2">
    <location>
        <begin position="4"/>
        <end position="154"/>
    </location>
</feature>
<accession>A0A9N9ANR7</accession>
<dbReference type="SMART" id="SM00212">
    <property type="entry name" value="UBCc"/>
    <property type="match status" value="1"/>
</dbReference>
<dbReference type="Gene3D" id="3.10.110.10">
    <property type="entry name" value="Ubiquitin Conjugating Enzyme"/>
    <property type="match status" value="1"/>
</dbReference>
<proteinExistence type="predicted"/>
<dbReference type="Proteomes" id="UP000789572">
    <property type="component" value="Unassembled WGS sequence"/>
</dbReference>
<dbReference type="InterPro" id="IPR000608">
    <property type="entry name" value="UBC"/>
</dbReference>
<keyword evidence="1" id="KW-0833">Ubl conjugation pathway</keyword>
<evidence type="ECO:0000259" key="2">
    <source>
        <dbReference type="PROSITE" id="PS50127"/>
    </source>
</evidence>
<dbReference type="SUPFAM" id="SSF54495">
    <property type="entry name" value="UBC-like"/>
    <property type="match status" value="1"/>
</dbReference>